<evidence type="ECO:0000259" key="1">
    <source>
        <dbReference type="Pfam" id="PF00535"/>
    </source>
</evidence>
<dbReference type="InterPro" id="IPR029044">
    <property type="entry name" value="Nucleotide-diphossugar_trans"/>
</dbReference>
<accession>A0ABX3NTC0</accession>
<dbReference type="InterPro" id="IPR001173">
    <property type="entry name" value="Glyco_trans_2-like"/>
</dbReference>
<sequence>MGCMGYVYRAMVKRPNILRYFKLFIKYRQACCFGNKRAVLADNRAIKIGRAAARFYRLLNYKSIFLRFNTMGAKVSIIIPCYNQGHFLDELLDSIRDCNSDLYELIIVNDGSTDQFTNDKLRELKAKGYQVIFQENKGLSGARNTGIQAATGEYILPLDSDNKVRPAYLTRAIEVMDAAPRVAVVYGNAEYFGEQTGTWKTGAYNMQKLMIANFIDACAVIRRSVFDKVGLYDTNMKLGWEDWDMWLRISFAGYEFRYVDEVLFDYRVLNTSMSKTLYNNYAKPNSIENYLHEKYATRMGHQYITAHWVKRFRKSPVLFIAKLILMTYFPRYYNNKLLKKNKVRNGL</sequence>
<evidence type="ECO:0000313" key="3">
    <source>
        <dbReference type="Proteomes" id="UP000192277"/>
    </source>
</evidence>
<dbReference type="SUPFAM" id="SSF53448">
    <property type="entry name" value="Nucleotide-diphospho-sugar transferases"/>
    <property type="match status" value="1"/>
</dbReference>
<feature type="domain" description="Glycosyltransferase 2-like" evidence="1">
    <location>
        <begin position="76"/>
        <end position="229"/>
    </location>
</feature>
<organism evidence="2 3">
    <name type="scientific">Niastella koreensis</name>
    <dbReference type="NCBI Taxonomy" id="354356"/>
    <lineage>
        <taxon>Bacteria</taxon>
        <taxon>Pseudomonadati</taxon>
        <taxon>Bacteroidota</taxon>
        <taxon>Chitinophagia</taxon>
        <taxon>Chitinophagales</taxon>
        <taxon>Chitinophagaceae</taxon>
        <taxon>Niastella</taxon>
    </lineage>
</organism>
<comment type="caution">
    <text evidence="2">The sequence shown here is derived from an EMBL/GenBank/DDBJ whole genome shotgun (WGS) entry which is preliminary data.</text>
</comment>
<keyword evidence="3" id="KW-1185">Reference proteome</keyword>
<dbReference type="PANTHER" id="PTHR43685:SF2">
    <property type="entry name" value="GLYCOSYLTRANSFERASE 2-LIKE DOMAIN-CONTAINING PROTEIN"/>
    <property type="match status" value="1"/>
</dbReference>
<dbReference type="PANTHER" id="PTHR43685">
    <property type="entry name" value="GLYCOSYLTRANSFERASE"/>
    <property type="match status" value="1"/>
</dbReference>
<dbReference type="CDD" id="cd00761">
    <property type="entry name" value="Glyco_tranf_GTA_type"/>
    <property type="match status" value="1"/>
</dbReference>
<proteinExistence type="predicted"/>
<name>A0ABX3NTC0_9BACT</name>
<evidence type="ECO:0000313" key="2">
    <source>
        <dbReference type="EMBL" id="OQP45207.1"/>
    </source>
</evidence>
<gene>
    <name evidence="2" type="ORF">A4D02_34105</name>
</gene>
<dbReference type="Proteomes" id="UP000192277">
    <property type="component" value="Unassembled WGS sequence"/>
</dbReference>
<dbReference type="EMBL" id="LWBO01000021">
    <property type="protein sequence ID" value="OQP45207.1"/>
    <property type="molecule type" value="Genomic_DNA"/>
</dbReference>
<dbReference type="InterPro" id="IPR050834">
    <property type="entry name" value="Glycosyltransf_2"/>
</dbReference>
<dbReference type="Gene3D" id="3.90.550.10">
    <property type="entry name" value="Spore Coat Polysaccharide Biosynthesis Protein SpsA, Chain A"/>
    <property type="match status" value="1"/>
</dbReference>
<protein>
    <recommendedName>
        <fullName evidence="1">Glycosyltransferase 2-like domain-containing protein</fullName>
    </recommendedName>
</protein>
<dbReference type="Pfam" id="PF00535">
    <property type="entry name" value="Glycos_transf_2"/>
    <property type="match status" value="1"/>
</dbReference>
<reference evidence="2 3" key="1">
    <citation type="submission" date="2016-04" db="EMBL/GenBank/DDBJ databases">
        <authorList>
            <person name="Chen L."/>
            <person name="Zhuang W."/>
            <person name="Wang G."/>
        </authorList>
    </citation>
    <scope>NUCLEOTIDE SEQUENCE [LARGE SCALE GENOMIC DNA]</scope>
    <source>
        <strain evidence="3">GR20</strain>
    </source>
</reference>